<reference evidence="1 2" key="1">
    <citation type="journal article" date="2018" name="Int. J. Syst. Evol. Microbiol.">
        <title>Uliginosibacterium sediminicola sp. nov., isolated from freshwater sediment.</title>
        <authorList>
            <person name="Hwang W.M."/>
            <person name="Kim S.M."/>
            <person name="Kang K."/>
            <person name="Ahn T.Y."/>
        </authorList>
    </citation>
    <scope>NUCLEOTIDE SEQUENCE [LARGE SCALE GENOMIC DNA]</scope>
    <source>
        <strain evidence="1 2">M1-21</strain>
    </source>
</reference>
<dbReference type="PANTHER" id="PTHR31480">
    <property type="entry name" value="BIFUNCTIONAL LYCOPENE CYCLASE/PHYTOENE SYNTHASE"/>
    <property type="match status" value="1"/>
</dbReference>
<dbReference type="SFLD" id="SFLDS00005">
    <property type="entry name" value="Isoprenoid_Synthase_Type_I"/>
    <property type="match status" value="1"/>
</dbReference>
<dbReference type="InterPro" id="IPR002060">
    <property type="entry name" value="Squ/phyt_synthse"/>
</dbReference>
<dbReference type="Pfam" id="PF00494">
    <property type="entry name" value="SQS_PSY"/>
    <property type="match status" value="1"/>
</dbReference>
<organism evidence="1 2">
    <name type="scientific">Uliginosibacterium sediminicola</name>
    <dbReference type="NCBI Taxonomy" id="2024550"/>
    <lineage>
        <taxon>Bacteria</taxon>
        <taxon>Pseudomonadati</taxon>
        <taxon>Pseudomonadota</taxon>
        <taxon>Betaproteobacteria</taxon>
        <taxon>Rhodocyclales</taxon>
        <taxon>Zoogloeaceae</taxon>
        <taxon>Uliginosibacterium</taxon>
    </lineage>
</organism>
<evidence type="ECO:0000313" key="2">
    <source>
        <dbReference type="Proteomes" id="UP001410394"/>
    </source>
</evidence>
<dbReference type="NCBIfam" id="TIGR03464">
    <property type="entry name" value="HpnC"/>
    <property type="match status" value="1"/>
</dbReference>
<dbReference type="Gene3D" id="1.10.600.10">
    <property type="entry name" value="Farnesyl Diphosphate Synthase"/>
    <property type="match status" value="1"/>
</dbReference>
<comment type="caution">
    <text evidence="1">The sequence shown here is derived from an EMBL/GenBank/DDBJ whole genome shotgun (WGS) entry which is preliminary data.</text>
</comment>
<gene>
    <name evidence="1" type="primary">hpnC</name>
    <name evidence="1" type="ORF">ABDB84_13285</name>
</gene>
<sequence length="273" mass="31478">MPVEHYENFPVASILLPRHLREPVEAIYAFARSADDIADEGDAAPLVRLAQLNDYRRELNTIDSGGMPTQAMFARLARNVRAFKLPTILLRDLLDAFAQDVVKKRYADFAELRDYSRRSADPVGRLLLHLYQRATPANLARSDAICSALQFINFWQDVAIDWRKDRVYLPQDELARFGVSEAQLAEGRVDAAWRELMRFQLQRARDMMHSGAPLAHALPGRMGWELRLVVQGGLRTLEQIEAVDYDVFRRRPSLGKTDWLRMLWRASLMRKKD</sequence>
<dbReference type="SFLD" id="SFLDG01018">
    <property type="entry name" value="Squalene/Phytoene_Synthase_Lik"/>
    <property type="match status" value="1"/>
</dbReference>
<dbReference type="EC" id="2.5.1.21" evidence="1"/>
<accession>A0ABU9Z0D8</accession>
<dbReference type="InterPro" id="IPR017827">
    <property type="entry name" value="HSQ_synthase_HpnC"/>
</dbReference>
<dbReference type="Proteomes" id="UP001410394">
    <property type="component" value="Unassembled WGS sequence"/>
</dbReference>
<dbReference type="EMBL" id="JBDIVE010000007">
    <property type="protein sequence ID" value="MEN3069460.1"/>
    <property type="molecule type" value="Genomic_DNA"/>
</dbReference>
<dbReference type="GO" id="GO:0051996">
    <property type="term" value="F:squalene synthase [NAD(P)H] activity"/>
    <property type="evidence" value="ECO:0007669"/>
    <property type="project" value="UniProtKB-EC"/>
</dbReference>
<dbReference type="SFLD" id="SFLDG01212">
    <property type="entry name" value="Phytoene_synthase_like"/>
    <property type="match status" value="1"/>
</dbReference>
<evidence type="ECO:0000313" key="1">
    <source>
        <dbReference type="EMBL" id="MEN3069460.1"/>
    </source>
</evidence>
<dbReference type="InterPro" id="IPR044843">
    <property type="entry name" value="Trans_IPPS_bact-type"/>
</dbReference>
<dbReference type="RefSeq" id="WP_345920229.1">
    <property type="nucleotide sequence ID" value="NZ_JBDIVE010000007.1"/>
</dbReference>
<name>A0ABU9Z0D8_9RHOO</name>
<proteinExistence type="predicted"/>
<dbReference type="CDD" id="cd00683">
    <property type="entry name" value="Trans_IPPS_HH"/>
    <property type="match status" value="1"/>
</dbReference>
<dbReference type="InterPro" id="IPR008949">
    <property type="entry name" value="Isoprenoid_synthase_dom_sf"/>
</dbReference>
<keyword evidence="1" id="KW-0808">Transferase</keyword>
<dbReference type="InterPro" id="IPR033904">
    <property type="entry name" value="Trans_IPPS_HH"/>
</dbReference>
<protein>
    <submittedName>
        <fullName evidence="1">Squalene synthase HpnC</fullName>
        <ecNumber evidence="1">2.5.1.21</ecNumber>
    </submittedName>
</protein>
<keyword evidence="2" id="KW-1185">Reference proteome</keyword>
<dbReference type="SUPFAM" id="SSF48576">
    <property type="entry name" value="Terpenoid synthases"/>
    <property type="match status" value="1"/>
</dbReference>